<dbReference type="Proteomes" id="UP000256388">
    <property type="component" value="Unassembled WGS sequence"/>
</dbReference>
<dbReference type="PROSITE" id="PS50082">
    <property type="entry name" value="WD_REPEATS_2"/>
    <property type="match status" value="1"/>
</dbReference>
<organism evidence="3 4">
    <name type="scientific">Pelolinea submarina</name>
    <dbReference type="NCBI Taxonomy" id="913107"/>
    <lineage>
        <taxon>Bacteria</taxon>
        <taxon>Bacillati</taxon>
        <taxon>Chloroflexota</taxon>
        <taxon>Anaerolineae</taxon>
        <taxon>Anaerolineales</taxon>
        <taxon>Anaerolineaceae</taxon>
        <taxon>Pelolinea</taxon>
    </lineage>
</organism>
<dbReference type="InterPro" id="IPR001680">
    <property type="entry name" value="WD40_rpt"/>
</dbReference>
<gene>
    <name evidence="3" type="ORF">DFR64_2980</name>
</gene>
<dbReference type="InterPro" id="IPR015943">
    <property type="entry name" value="WD40/YVTN_repeat-like_dom_sf"/>
</dbReference>
<dbReference type="Gene3D" id="2.130.10.10">
    <property type="entry name" value="YVTN repeat-like/Quinoprotein amine dehydrogenase"/>
    <property type="match status" value="2"/>
</dbReference>
<evidence type="ECO:0000256" key="2">
    <source>
        <dbReference type="SAM" id="SignalP"/>
    </source>
</evidence>
<evidence type="ECO:0000313" key="4">
    <source>
        <dbReference type="Proteomes" id="UP000256388"/>
    </source>
</evidence>
<feature type="repeat" description="WD" evidence="1">
    <location>
        <begin position="306"/>
        <end position="340"/>
    </location>
</feature>
<keyword evidence="2" id="KW-0732">Signal</keyword>
<dbReference type="PROSITE" id="PS51257">
    <property type="entry name" value="PROKAR_LIPOPROTEIN"/>
    <property type="match status" value="1"/>
</dbReference>
<feature type="signal peptide" evidence="2">
    <location>
        <begin position="1"/>
        <end position="27"/>
    </location>
</feature>
<dbReference type="SUPFAM" id="SSF69322">
    <property type="entry name" value="Tricorn protease domain 2"/>
    <property type="match status" value="1"/>
</dbReference>
<sequence>MLKKNFRLILDAGLIILALAACQVATAVPETAAVSSVISVENAAALEAAYQTSEVNLVSDLVWSTDGSILVALSSSGAARYNGSDLEKIDTFIFDSPAAIYAASPDGKTLAFSDDSYNIYLADASQTRDALSIYSPEMVGAADFSTDGSSFLTTSMDTIMVTLWDVNTGDVQSSLDSFETAAPVYTAQFGADGQHIIWVARATVQLQDIATQEMSPVMSHEDFVSSLALAPNGSQLATAAAGTIGDEFTPALFLWNPVSGELNSILSNPDAFGAVTFSSDSSLLAAASGSTIFIWDAATYSQIAAIPTDGDTIAILAFSPDDTSLASVDLSGSITLWQVP</sequence>
<keyword evidence="1" id="KW-0853">WD repeat</keyword>
<feature type="chain" id="PRO_5030063576" evidence="2">
    <location>
        <begin position="28"/>
        <end position="340"/>
    </location>
</feature>
<name>A0A347ZPX1_9CHLR</name>
<evidence type="ECO:0000313" key="3">
    <source>
        <dbReference type="EMBL" id="REG04633.1"/>
    </source>
</evidence>
<dbReference type="Pfam" id="PF00400">
    <property type="entry name" value="WD40"/>
    <property type="match status" value="1"/>
</dbReference>
<comment type="caution">
    <text evidence="3">The sequence shown here is derived from an EMBL/GenBank/DDBJ whole genome shotgun (WGS) entry which is preliminary data.</text>
</comment>
<keyword evidence="4" id="KW-1185">Reference proteome</keyword>
<dbReference type="OrthoDB" id="161892at2"/>
<dbReference type="SMART" id="SM00320">
    <property type="entry name" value="WD40"/>
    <property type="match status" value="4"/>
</dbReference>
<dbReference type="AlphaFoldDB" id="A0A347ZPX1"/>
<protein>
    <submittedName>
        <fullName evidence="3">Uncharacterized protein</fullName>
    </submittedName>
</protein>
<accession>A0A347ZPX1</accession>
<dbReference type="PROSITE" id="PS50294">
    <property type="entry name" value="WD_REPEATS_REGION"/>
    <property type="match status" value="1"/>
</dbReference>
<evidence type="ECO:0000256" key="1">
    <source>
        <dbReference type="PROSITE-ProRule" id="PRU00221"/>
    </source>
</evidence>
<reference evidence="3 4" key="1">
    <citation type="submission" date="2018-08" db="EMBL/GenBank/DDBJ databases">
        <title>Genomic Encyclopedia of Type Strains, Phase IV (KMG-IV): sequencing the most valuable type-strain genomes for metagenomic binning, comparative biology and taxonomic classification.</title>
        <authorList>
            <person name="Goeker M."/>
        </authorList>
    </citation>
    <scope>NUCLEOTIDE SEQUENCE [LARGE SCALE GENOMIC DNA]</scope>
    <source>
        <strain evidence="3 4">DSM 23923</strain>
    </source>
</reference>
<dbReference type="PANTHER" id="PTHR19879">
    <property type="entry name" value="TRANSCRIPTION INITIATION FACTOR TFIID"/>
    <property type="match status" value="1"/>
</dbReference>
<dbReference type="RefSeq" id="WP_116226229.1">
    <property type="nucleotide sequence ID" value="NZ_AP018437.1"/>
</dbReference>
<proteinExistence type="predicted"/>
<dbReference type="PANTHER" id="PTHR19879:SF9">
    <property type="entry name" value="TRANSCRIPTION INITIATION FACTOR TFIID SUBUNIT 5"/>
    <property type="match status" value="1"/>
</dbReference>
<dbReference type="EMBL" id="QUMS01000006">
    <property type="protein sequence ID" value="REG04633.1"/>
    <property type="molecule type" value="Genomic_DNA"/>
</dbReference>